<dbReference type="NCBIfam" id="TIGR00114">
    <property type="entry name" value="lumazine-synth"/>
    <property type="match status" value="1"/>
</dbReference>
<dbReference type="PANTHER" id="PTHR21058">
    <property type="entry name" value="6,7-DIMETHYL-8-RIBITYLLUMAZINE SYNTHASE DMRL SYNTHASE LUMAZINE SYNTHASE"/>
    <property type="match status" value="1"/>
</dbReference>
<dbReference type="InterPro" id="IPR036467">
    <property type="entry name" value="LS/RS_sf"/>
</dbReference>
<comment type="caution">
    <text evidence="9">The sequence shown here is derived from an EMBL/GenBank/DDBJ whole genome shotgun (WGS) entry which is preliminary data.</text>
</comment>
<gene>
    <name evidence="8" type="primary">ribH</name>
    <name evidence="9" type="ORF">C7B82_29235</name>
</gene>
<dbReference type="GO" id="GO:0009231">
    <property type="term" value="P:riboflavin biosynthetic process"/>
    <property type="evidence" value="ECO:0007669"/>
    <property type="project" value="UniProtKB-UniRule"/>
</dbReference>
<keyword evidence="5 8" id="KW-0808">Transferase</keyword>
<feature type="active site" description="Proton donor" evidence="8">
    <location>
        <position position="93"/>
    </location>
</feature>
<dbReference type="RefSeq" id="WP_106260677.1">
    <property type="nucleotide sequence ID" value="NZ_CAWNSW010000147.1"/>
</dbReference>
<dbReference type="SUPFAM" id="SSF52121">
    <property type="entry name" value="Lumazine synthase"/>
    <property type="match status" value="1"/>
</dbReference>
<dbReference type="UniPathway" id="UPA00275">
    <property type="reaction ID" value="UER00404"/>
</dbReference>
<comment type="similarity">
    <text evidence="2 8">Belongs to the DMRL synthase family.</text>
</comment>
<evidence type="ECO:0000256" key="8">
    <source>
        <dbReference type="HAMAP-Rule" id="MF_00178"/>
    </source>
</evidence>
<proteinExistence type="inferred from homology"/>
<feature type="binding site" evidence="8">
    <location>
        <begin position="85"/>
        <end position="87"/>
    </location>
    <ligand>
        <name>5-amino-6-(D-ribitylamino)uracil</name>
        <dbReference type="ChEBI" id="CHEBI:15934"/>
    </ligand>
</feature>
<dbReference type="InterPro" id="IPR034964">
    <property type="entry name" value="LS"/>
</dbReference>
<evidence type="ECO:0000313" key="9">
    <source>
        <dbReference type="EMBL" id="PSB23867.1"/>
    </source>
</evidence>
<dbReference type="Gene3D" id="3.40.50.960">
    <property type="entry name" value="Lumazine/riboflavin synthase"/>
    <property type="match status" value="1"/>
</dbReference>
<dbReference type="EMBL" id="PVWK01000158">
    <property type="protein sequence ID" value="PSB23867.1"/>
    <property type="molecule type" value="Genomic_DNA"/>
</dbReference>
<feature type="binding site" evidence="8">
    <location>
        <begin position="90"/>
        <end position="91"/>
    </location>
    <ligand>
        <name>(2S)-2-hydroxy-3-oxobutyl phosphate</name>
        <dbReference type="ChEBI" id="CHEBI:58830"/>
    </ligand>
</feature>
<evidence type="ECO:0000256" key="3">
    <source>
        <dbReference type="ARBA" id="ARBA00012664"/>
    </source>
</evidence>
<feature type="binding site" evidence="8">
    <location>
        <position position="23"/>
    </location>
    <ligand>
        <name>5-amino-6-(D-ribitylamino)uracil</name>
        <dbReference type="ChEBI" id="CHEBI:15934"/>
    </ligand>
</feature>
<comment type="catalytic activity">
    <reaction evidence="6 8">
        <text>(2S)-2-hydroxy-3-oxobutyl phosphate + 5-amino-6-(D-ribitylamino)uracil = 6,7-dimethyl-8-(1-D-ribityl)lumazine + phosphate + 2 H2O + H(+)</text>
        <dbReference type="Rhea" id="RHEA:26152"/>
        <dbReference type="ChEBI" id="CHEBI:15377"/>
        <dbReference type="ChEBI" id="CHEBI:15378"/>
        <dbReference type="ChEBI" id="CHEBI:15934"/>
        <dbReference type="ChEBI" id="CHEBI:43474"/>
        <dbReference type="ChEBI" id="CHEBI:58201"/>
        <dbReference type="ChEBI" id="CHEBI:58830"/>
        <dbReference type="EC" id="2.5.1.78"/>
    </reaction>
</comment>
<reference evidence="9 10" key="2">
    <citation type="submission" date="2018-03" db="EMBL/GenBank/DDBJ databases">
        <title>The ancient ancestry and fast evolution of plastids.</title>
        <authorList>
            <person name="Moore K.R."/>
            <person name="Magnabosco C."/>
            <person name="Momper L."/>
            <person name="Gold D.A."/>
            <person name="Bosak T."/>
            <person name="Fournier G.P."/>
        </authorList>
    </citation>
    <scope>NUCLEOTIDE SEQUENCE [LARGE SCALE GENOMIC DNA]</scope>
    <source>
        <strain evidence="9 10">ULC18</strain>
    </source>
</reference>
<evidence type="ECO:0000256" key="2">
    <source>
        <dbReference type="ARBA" id="ARBA00007424"/>
    </source>
</evidence>
<keyword evidence="10" id="KW-1185">Reference proteome</keyword>
<dbReference type="FunFam" id="3.40.50.960:FF:000001">
    <property type="entry name" value="6,7-dimethyl-8-ribityllumazine synthase"/>
    <property type="match status" value="1"/>
</dbReference>
<dbReference type="HAMAP" id="MF_00178">
    <property type="entry name" value="Lumazine_synth"/>
    <property type="match status" value="1"/>
</dbReference>
<feature type="binding site" evidence="8">
    <location>
        <begin position="61"/>
        <end position="63"/>
    </location>
    <ligand>
        <name>5-amino-6-(D-ribitylamino)uracil</name>
        <dbReference type="ChEBI" id="CHEBI:15934"/>
    </ligand>
</feature>
<dbReference type="Pfam" id="PF00885">
    <property type="entry name" value="DMRL_synthase"/>
    <property type="match status" value="1"/>
</dbReference>
<protein>
    <recommendedName>
        <fullName evidence="7 8">6,7-dimethyl-8-ribityllumazine synthase</fullName>
        <shortName evidence="8">DMRL synthase</shortName>
        <shortName evidence="8">LS</shortName>
        <shortName evidence="8">Lumazine synthase</shortName>
        <ecNumber evidence="3 8">2.5.1.78</ecNumber>
    </recommendedName>
</protein>
<dbReference type="GO" id="GO:0000906">
    <property type="term" value="F:6,7-dimethyl-8-ribityllumazine synthase activity"/>
    <property type="evidence" value="ECO:0007669"/>
    <property type="project" value="UniProtKB-UniRule"/>
</dbReference>
<accession>A0A2T1DTP5</accession>
<comment type="pathway">
    <text evidence="1 8">Cofactor biosynthesis; riboflavin biosynthesis; riboflavin from 2-hydroxy-3-oxobutyl phosphate and 5-amino-6-(D-ribitylamino)uracil: step 1/2.</text>
</comment>
<dbReference type="GO" id="GO:0009349">
    <property type="term" value="C:riboflavin synthase complex"/>
    <property type="evidence" value="ECO:0007669"/>
    <property type="project" value="UniProtKB-UniRule"/>
</dbReference>
<evidence type="ECO:0000256" key="6">
    <source>
        <dbReference type="ARBA" id="ARBA00048785"/>
    </source>
</evidence>
<feature type="binding site" evidence="8">
    <location>
        <position position="118"/>
    </location>
    <ligand>
        <name>5-amino-6-(D-ribitylamino)uracil</name>
        <dbReference type="ChEBI" id="CHEBI:15934"/>
    </ligand>
</feature>
<evidence type="ECO:0000313" key="10">
    <source>
        <dbReference type="Proteomes" id="UP000239576"/>
    </source>
</evidence>
<dbReference type="GO" id="GO:0005829">
    <property type="term" value="C:cytosol"/>
    <property type="evidence" value="ECO:0007669"/>
    <property type="project" value="TreeGrafter"/>
</dbReference>
<evidence type="ECO:0000256" key="5">
    <source>
        <dbReference type="ARBA" id="ARBA00022679"/>
    </source>
</evidence>
<feature type="binding site" evidence="8">
    <location>
        <position position="132"/>
    </location>
    <ligand>
        <name>(2S)-2-hydroxy-3-oxobutyl phosphate</name>
        <dbReference type="ChEBI" id="CHEBI:58830"/>
    </ligand>
</feature>
<organism evidence="9 10">
    <name type="scientific">Stenomitos frigidus ULC18</name>
    <dbReference type="NCBI Taxonomy" id="2107698"/>
    <lineage>
        <taxon>Bacteria</taxon>
        <taxon>Bacillati</taxon>
        <taxon>Cyanobacteriota</taxon>
        <taxon>Cyanophyceae</taxon>
        <taxon>Leptolyngbyales</taxon>
        <taxon>Leptolyngbyaceae</taxon>
        <taxon>Stenomitos</taxon>
    </lineage>
</organism>
<name>A0A2T1DTP5_9CYAN</name>
<dbReference type="OrthoDB" id="9809709at2"/>
<keyword evidence="4 8" id="KW-0686">Riboflavin biosynthesis</keyword>
<dbReference type="Proteomes" id="UP000239576">
    <property type="component" value="Unassembled WGS sequence"/>
</dbReference>
<reference evidence="10" key="1">
    <citation type="submission" date="2018-02" db="EMBL/GenBank/DDBJ databases">
        <authorList>
            <person name="Moore K."/>
            <person name="Momper L."/>
        </authorList>
    </citation>
    <scope>NUCLEOTIDE SEQUENCE [LARGE SCALE GENOMIC DNA]</scope>
    <source>
        <strain evidence="10">ULC18</strain>
    </source>
</reference>
<evidence type="ECO:0000256" key="7">
    <source>
        <dbReference type="ARBA" id="ARBA00072606"/>
    </source>
</evidence>
<evidence type="ECO:0000256" key="1">
    <source>
        <dbReference type="ARBA" id="ARBA00004917"/>
    </source>
</evidence>
<dbReference type="InterPro" id="IPR002180">
    <property type="entry name" value="LS/RS"/>
</dbReference>
<evidence type="ECO:0000256" key="4">
    <source>
        <dbReference type="ARBA" id="ARBA00022619"/>
    </source>
</evidence>
<dbReference type="EC" id="2.5.1.78" evidence="3 8"/>
<comment type="function">
    <text evidence="8">Catalyzes the formation of 6,7-dimethyl-8-ribityllumazine by condensation of 5-amino-6-(D-ribitylamino)uracil with 3,4-dihydroxy-2-butanone 4-phosphate. This is the penultimate step in the biosynthesis of riboflavin.</text>
</comment>
<dbReference type="PANTHER" id="PTHR21058:SF0">
    <property type="entry name" value="6,7-DIMETHYL-8-RIBITYLLUMAZINE SYNTHASE"/>
    <property type="match status" value="1"/>
</dbReference>
<dbReference type="CDD" id="cd09209">
    <property type="entry name" value="Lumazine_synthase-I"/>
    <property type="match status" value="1"/>
</dbReference>
<dbReference type="AlphaFoldDB" id="A0A2T1DTP5"/>
<sequence>MAVFEGTFTQTNQMRFAIVIGRFNDLVTSKLLEGCQDCLKRHGVDTDPNGTQVDYAWVPGSFEVPLVARQLALSNRYDAIICLGAIIKGQTPHFDYVAAEVSKGIAATGFQTGVPVIFGVLTTDTMQQALERAGIKSNLGWNYAMSALEMASLMKQVKGVSADPYGNHLGAASSPTLSAAMLKSAAAEDTVLPGSASAASEQT</sequence>